<evidence type="ECO:0000313" key="2">
    <source>
        <dbReference type="Proteomes" id="UP000749646"/>
    </source>
</evidence>
<keyword evidence="2" id="KW-1185">Reference proteome</keyword>
<accession>A0A9P6SUI0</accession>
<reference evidence="1" key="1">
    <citation type="journal article" date="2020" name="Fungal Divers.">
        <title>Resolving the Mortierellaceae phylogeny through synthesis of multi-gene phylogenetics and phylogenomics.</title>
        <authorList>
            <person name="Vandepol N."/>
            <person name="Liber J."/>
            <person name="Desiro A."/>
            <person name="Na H."/>
            <person name="Kennedy M."/>
            <person name="Barry K."/>
            <person name="Grigoriev I.V."/>
            <person name="Miller A.N."/>
            <person name="O'Donnell K."/>
            <person name="Stajich J.E."/>
            <person name="Bonito G."/>
        </authorList>
    </citation>
    <scope>NUCLEOTIDE SEQUENCE</scope>
    <source>
        <strain evidence="1">MES-2147</strain>
    </source>
</reference>
<dbReference type="AlphaFoldDB" id="A0A9P6SUI0"/>
<dbReference type="Proteomes" id="UP000749646">
    <property type="component" value="Unassembled WGS sequence"/>
</dbReference>
<evidence type="ECO:0000313" key="1">
    <source>
        <dbReference type="EMBL" id="KAG0004339.1"/>
    </source>
</evidence>
<proteinExistence type="predicted"/>
<sequence length="166" mass="18673">MKVSPQTYVYLDLTSQLGPLGFGRPRLRAPTHYILKFSQEQERWRPRFALLVLNLFNTGRDTQACVYIGTSGFSALDLGHDPVSHKELFNVGRELAIAEPVKMESDKIELKGADAELVKTKEDKDTNPRTLRMTCRSPHTGIFCDPMNASTDSLKHQPVVNSEVDL</sequence>
<dbReference type="EMBL" id="JAAAHW010000273">
    <property type="protein sequence ID" value="KAG0004339.1"/>
    <property type="molecule type" value="Genomic_DNA"/>
</dbReference>
<organism evidence="1 2">
    <name type="scientific">Modicella reniformis</name>
    <dbReference type="NCBI Taxonomy" id="1440133"/>
    <lineage>
        <taxon>Eukaryota</taxon>
        <taxon>Fungi</taxon>
        <taxon>Fungi incertae sedis</taxon>
        <taxon>Mucoromycota</taxon>
        <taxon>Mortierellomycotina</taxon>
        <taxon>Mortierellomycetes</taxon>
        <taxon>Mortierellales</taxon>
        <taxon>Mortierellaceae</taxon>
        <taxon>Modicella</taxon>
    </lineage>
</organism>
<protein>
    <submittedName>
        <fullName evidence="1">Uncharacterized protein</fullName>
    </submittedName>
</protein>
<name>A0A9P6SUI0_9FUNG</name>
<gene>
    <name evidence="1" type="ORF">BGZ65_000542</name>
</gene>
<comment type="caution">
    <text evidence="1">The sequence shown here is derived from an EMBL/GenBank/DDBJ whole genome shotgun (WGS) entry which is preliminary data.</text>
</comment>